<evidence type="ECO:0000313" key="8">
    <source>
        <dbReference type="EMBL" id="EKM55564.1"/>
    </source>
</evidence>
<feature type="site" description="Important for catalytic activity, responsible for pKa modulation of the active site Glu and correct orientation of both the proton donor and substrate" evidence="5">
    <location>
        <position position="173"/>
    </location>
</feature>
<evidence type="ECO:0000256" key="2">
    <source>
        <dbReference type="ARBA" id="ARBA00022801"/>
    </source>
</evidence>
<dbReference type="HOGENOM" id="CLU_016508_3_0_1"/>
<feature type="chain" id="PRO_5003885430" evidence="6">
    <location>
        <begin position="21"/>
        <end position="603"/>
    </location>
</feature>
<dbReference type="GeneID" id="18907897"/>
<evidence type="ECO:0000313" key="9">
    <source>
        <dbReference type="Proteomes" id="UP000008370"/>
    </source>
</evidence>
<keyword evidence="6" id="KW-0732">Signal</keyword>
<evidence type="ECO:0000256" key="3">
    <source>
        <dbReference type="ARBA" id="ARBA00023295"/>
    </source>
</evidence>
<dbReference type="Gene3D" id="2.60.120.200">
    <property type="match status" value="1"/>
</dbReference>
<evidence type="ECO:0000256" key="4">
    <source>
        <dbReference type="PIRSR" id="PIRSR606710-1"/>
    </source>
</evidence>
<dbReference type="EMBL" id="JH930472">
    <property type="protein sequence ID" value="EKM55564.1"/>
    <property type="molecule type" value="Genomic_DNA"/>
</dbReference>
<dbReference type="SUPFAM" id="SSF49899">
    <property type="entry name" value="Concanavalin A-like lectins/glucanases"/>
    <property type="match status" value="1"/>
</dbReference>
<dbReference type="OrthoDB" id="2139957at2759"/>
<dbReference type="STRING" id="650164.K5W9A5"/>
<dbReference type="Proteomes" id="UP000008370">
    <property type="component" value="Unassembled WGS sequence"/>
</dbReference>
<reference evidence="8 9" key="1">
    <citation type="journal article" date="2012" name="BMC Genomics">
        <title>Comparative genomics of the white-rot fungi, Phanerochaete carnosa and P. chrysosporium, to elucidate the genetic basis of the distinct wood types they colonize.</title>
        <authorList>
            <person name="Suzuki H."/>
            <person name="MacDonald J."/>
            <person name="Syed K."/>
            <person name="Salamov A."/>
            <person name="Hori C."/>
            <person name="Aerts A."/>
            <person name="Henrissat B."/>
            <person name="Wiebenga A."/>
            <person name="vanKuyk P.A."/>
            <person name="Barry K."/>
            <person name="Lindquist E."/>
            <person name="LaButti K."/>
            <person name="Lapidus A."/>
            <person name="Lucas S."/>
            <person name="Coutinho P."/>
            <person name="Gong Y."/>
            <person name="Samejima M."/>
            <person name="Mahadevan R."/>
            <person name="Abou-Zaid M."/>
            <person name="de Vries R.P."/>
            <person name="Igarashi K."/>
            <person name="Yadav J.S."/>
            <person name="Grigoriev I.V."/>
            <person name="Master E.R."/>
        </authorList>
    </citation>
    <scope>NUCLEOTIDE SEQUENCE [LARGE SCALE GENOMIC DNA]</scope>
    <source>
        <strain evidence="8 9">HHB-10118-sp</strain>
    </source>
</reference>
<dbReference type="GO" id="GO:0005975">
    <property type="term" value="P:carbohydrate metabolic process"/>
    <property type="evidence" value="ECO:0007669"/>
    <property type="project" value="InterPro"/>
</dbReference>
<keyword evidence="3" id="KW-0326">Glycosidase</keyword>
<evidence type="ECO:0000259" key="7">
    <source>
        <dbReference type="Pfam" id="PF17851"/>
    </source>
</evidence>
<dbReference type="AlphaFoldDB" id="K5W9A5"/>
<dbReference type="GO" id="GO:0004553">
    <property type="term" value="F:hydrolase activity, hydrolyzing O-glycosyl compounds"/>
    <property type="evidence" value="ECO:0007669"/>
    <property type="project" value="InterPro"/>
</dbReference>
<dbReference type="InterPro" id="IPR023296">
    <property type="entry name" value="Glyco_hydro_beta-prop_sf"/>
</dbReference>
<dbReference type="InterPro" id="IPR013320">
    <property type="entry name" value="ConA-like_dom_sf"/>
</dbReference>
<evidence type="ECO:0000256" key="1">
    <source>
        <dbReference type="ARBA" id="ARBA00009865"/>
    </source>
</evidence>
<dbReference type="RefSeq" id="XP_007395887.1">
    <property type="nucleotide sequence ID" value="XM_007395825.1"/>
</dbReference>
<protein>
    <submittedName>
        <fullName evidence="8">Glycoside hydrolase family 43 protein</fullName>
    </submittedName>
</protein>
<proteinExistence type="inferred from homology"/>
<dbReference type="Gene3D" id="2.115.10.20">
    <property type="entry name" value="Glycosyl hydrolase domain, family 43"/>
    <property type="match status" value="1"/>
</dbReference>
<dbReference type="Pfam" id="PF17851">
    <property type="entry name" value="GH43_C2"/>
    <property type="match status" value="1"/>
</dbReference>
<dbReference type="PANTHER" id="PTHR42812:SF17">
    <property type="entry name" value="BETA-XYLOSIDASE C-TERMINAL CONCANAVALIN A-LIKE DOMAIN-CONTAINING PROTEIN-RELATED"/>
    <property type="match status" value="1"/>
</dbReference>
<feature type="active site" description="Proton acceptor" evidence="4">
    <location>
        <position position="52"/>
    </location>
</feature>
<organism evidence="8 9">
    <name type="scientific">Phanerochaete carnosa (strain HHB-10118-sp)</name>
    <name type="common">White-rot fungus</name>
    <name type="synonym">Peniophora carnosa</name>
    <dbReference type="NCBI Taxonomy" id="650164"/>
    <lineage>
        <taxon>Eukaryota</taxon>
        <taxon>Fungi</taxon>
        <taxon>Dikarya</taxon>
        <taxon>Basidiomycota</taxon>
        <taxon>Agaricomycotina</taxon>
        <taxon>Agaricomycetes</taxon>
        <taxon>Polyporales</taxon>
        <taxon>Phanerochaetaceae</taxon>
        <taxon>Phanerochaete</taxon>
    </lineage>
</organism>
<dbReference type="InterPro" id="IPR041542">
    <property type="entry name" value="GH43_C2"/>
</dbReference>
<accession>K5W9A5</accession>
<feature type="domain" description="Beta-xylosidase C-terminal Concanavalin A-like" evidence="7">
    <location>
        <begin position="385"/>
        <end position="596"/>
    </location>
</feature>
<dbReference type="Pfam" id="PF04616">
    <property type="entry name" value="Glyco_hydro_43"/>
    <property type="match status" value="1"/>
</dbReference>
<comment type="similarity">
    <text evidence="1">Belongs to the glycosyl hydrolase 43 family.</text>
</comment>
<feature type="active site" description="Proton donor" evidence="4">
    <location>
        <position position="227"/>
    </location>
</feature>
<sequence length="603" mass="65785">MLRLLGAAIATLSLLPSLYATPADLTERASGSVDPLVLKSYHNPVISGFAPDPSCIRVDSQYFCVTSSFSVFPGIPLYTSRDLVQWQQIGNVLSRPEQLPQLAQVNQSTGGIWAATIRHHDEVFYVTTTLVFDGAPQQSPTRWDNLIFNTTNIWANDGNGWSDPVHFIFQGYDTSLFWDDDGAAYVEGSHAWQVFPAIEQFKIDVRTGENLSEPIILWNGTGGLAPEGPHVYKREDAYYLMIAEGGTGLGHMETMAKSLNITGPYTGYAHNPVLTNANTSEYLQTVGHADLFNDTAGNWWAVALATRNATVNYPMGRETILVPVVWEEGQFPVFNGAIPGRAYINMTGPLPPSHPPTLTDSKDPLVGHSQHVVFPSGPDVSLSDLPRQLVYYRYPDFSRFTVSPPGHPNTLQIMGSAENITGNGGIGTSTFITRRQDAVEFTAEVTLEFAPNLSDSVTEDEEAGMTLFLQRAQHFDLGVVVLRNSASGQLEKFIRLRTFSAVSSVDGMTDPFSQPGILPLSENMQKLRLRVQAVNASAYAFSYLDSPNSQSNGWKIVGHGAASEVSGGFTGTLVGMFATGNGHNSTTPAYFSDFTYDPVQNVF</sequence>
<evidence type="ECO:0000256" key="5">
    <source>
        <dbReference type="PIRSR" id="PIRSR606710-2"/>
    </source>
</evidence>
<name>K5W9A5_PHACS</name>
<keyword evidence="9" id="KW-1185">Reference proteome</keyword>
<evidence type="ECO:0000256" key="6">
    <source>
        <dbReference type="SAM" id="SignalP"/>
    </source>
</evidence>
<feature type="signal peptide" evidence="6">
    <location>
        <begin position="1"/>
        <end position="20"/>
    </location>
</feature>
<dbReference type="PANTHER" id="PTHR42812">
    <property type="entry name" value="BETA-XYLOSIDASE"/>
    <property type="match status" value="1"/>
</dbReference>
<keyword evidence="2 8" id="KW-0378">Hydrolase</keyword>
<dbReference type="KEGG" id="pco:PHACADRAFT_121155"/>
<dbReference type="InterPro" id="IPR051795">
    <property type="entry name" value="Glycosyl_Hydrlase_43"/>
</dbReference>
<dbReference type="CDD" id="cd18833">
    <property type="entry name" value="GH43_PcXyl-like"/>
    <property type="match status" value="1"/>
</dbReference>
<dbReference type="InterPro" id="IPR006710">
    <property type="entry name" value="Glyco_hydro_43"/>
</dbReference>
<gene>
    <name evidence="8" type="ORF">PHACADRAFT_121155</name>
</gene>
<dbReference type="InParanoid" id="K5W9A5"/>
<dbReference type="SUPFAM" id="SSF75005">
    <property type="entry name" value="Arabinanase/levansucrase/invertase"/>
    <property type="match status" value="1"/>
</dbReference>